<dbReference type="HOGENOM" id="CLU_2835500_0_0_1"/>
<reference evidence="2" key="1">
    <citation type="submission" date="2015-04" db="UniProtKB">
        <authorList>
            <consortium name="EnsemblPlants"/>
        </authorList>
    </citation>
    <scope>IDENTIFICATION</scope>
</reference>
<feature type="compositionally biased region" description="Basic and acidic residues" evidence="1">
    <location>
        <begin position="36"/>
        <end position="54"/>
    </location>
</feature>
<evidence type="ECO:0000313" key="3">
    <source>
        <dbReference type="Proteomes" id="UP000008021"/>
    </source>
</evidence>
<dbReference type="Proteomes" id="UP000008021">
    <property type="component" value="Chromosome 3"/>
</dbReference>
<proteinExistence type="predicted"/>
<reference evidence="2" key="2">
    <citation type="submission" date="2018-05" db="EMBL/GenBank/DDBJ databases">
        <title>OmerRS3 (Oryza meridionalis Reference Sequence Version 3).</title>
        <authorList>
            <person name="Zhang J."/>
            <person name="Kudrna D."/>
            <person name="Lee S."/>
            <person name="Talag J."/>
            <person name="Welchert J."/>
            <person name="Wing R.A."/>
        </authorList>
    </citation>
    <scope>NUCLEOTIDE SEQUENCE [LARGE SCALE GENOMIC DNA]</scope>
    <source>
        <strain evidence="2">cv. OR44</strain>
    </source>
</reference>
<evidence type="ECO:0000313" key="2">
    <source>
        <dbReference type="EnsemblPlants" id="OMERI03G37540.3"/>
    </source>
</evidence>
<keyword evidence="3" id="KW-1185">Reference proteome</keyword>
<evidence type="ECO:0000256" key="1">
    <source>
        <dbReference type="SAM" id="MobiDB-lite"/>
    </source>
</evidence>
<protein>
    <submittedName>
        <fullName evidence="2">Uncharacterized protein</fullName>
    </submittedName>
</protein>
<dbReference type="EnsemblPlants" id="OMERI03G37540.3">
    <property type="protein sequence ID" value="OMERI03G37540.3"/>
    <property type="gene ID" value="OMERI03G37540"/>
</dbReference>
<accession>A0A0E0D9H5</accession>
<feature type="region of interest" description="Disordered" evidence="1">
    <location>
        <begin position="1"/>
        <end position="66"/>
    </location>
</feature>
<name>A0A0E0D9H5_9ORYZ</name>
<sequence length="66" mass="7117">MIKQILGRFPKKPSKSGDKDPIGRSSPSVPNPPLGPRDKVYQGGHIDGRSEKPVGLRRVPAITSQS</sequence>
<dbReference type="AlphaFoldDB" id="A0A0E0D9H5"/>
<dbReference type="Gramene" id="OMERI03G37540.3">
    <property type="protein sequence ID" value="OMERI03G37540.3"/>
    <property type="gene ID" value="OMERI03G37540"/>
</dbReference>
<organism evidence="2">
    <name type="scientific">Oryza meridionalis</name>
    <dbReference type="NCBI Taxonomy" id="40149"/>
    <lineage>
        <taxon>Eukaryota</taxon>
        <taxon>Viridiplantae</taxon>
        <taxon>Streptophyta</taxon>
        <taxon>Embryophyta</taxon>
        <taxon>Tracheophyta</taxon>
        <taxon>Spermatophyta</taxon>
        <taxon>Magnoliopsida</taxon>
        <taxon>Liliopsida</taxon>
        <taxon>Poales</taxon>
        <taxon>Poaceae</taxon>
        <taxon>BOP clade</taxon>
        <taxon>Oryzoideae</taxon>
        <taxon>Oryzeae</taxon>
        <taxon>Oryzinae</taxon>
        <taxon>Oryza</taxon>
    </lineage>
</organism>